<keyword evidence="1 2" id="KW-0812">Transmembrane</keyword>
<evidence type="ECO:0000313" key="4">
    <source>
        <dbReference type="EMBL" id="MCU5782357.1"/>
    </source>
</evidence>
<keyword evidence="1" id="KW-0378">Hydrolase</keyword>
<comment type="pathway">
    <text evidence="1">Phospholipid metabolism; phosphatidylglycerol biosynthesis; phosphatidylglycerol from CDP-diacylglycerol: step 2/2.</text>
</comment>
<dbReference type="InterPro" id="IPR036681">
    <property type="entry name" value="PgpA-like_sf"/>
</dbReference>
<comment type="cofactor">
    <cofactor evidence="1">
        <name>Mg(2+)</name>
        <dbReference type="ChEBI" id="CHEBI:18420"/>
    </cofactor>
</comment>
<dbReference type="Pfam" id="PF04608">
    <property type="entry name" value="PgpA"/>
    <property type="match status" value="1"/>
</dbReference>
<keyword evidence="1 2" id="KW-0472">Membrane</keyword>
<dbReference type="InterPro" id="IPR026037">
    <property type="entry name" value="PgpA"/>
</dbReference>
<feature type="transmembrane region" description="Helical" evidence="2">
    <location>
        <begin position="45"/>
        <end position="65"/>
    </location>
</feature>
<gene>
    <name evidence="4" type="ORF">MA04_01657</name>
</gene>
<keyword evidence="1" id="KW-0997">Cell inner membrane</keyword>
<sequence>MDITNPVHWFAFGFGSGLSPVAPGTVGSALALLLWWWLARLPMPWYLLLVLALSLAGVWICGSTSGQLGLHDPSAVVWDEWAGLWLALAGLPRRWWWGTAGFVVFRLFDVIKAGPVGWADHALPGGWGIVADDLFAGVMALAVLWLFRAVWQRCSPLR</sequence>
<protein>
    <recommendedName>
        <fullName evidence="1">Phosphatidylglycerophosphatase A</fullName>
        <ecNumber evidence="1">3.1.3.27</ecNumber>
    </recommendedName>
    <alternativeName>
        <fullName evidence="1">Phosphatidylglycerolphosphate phosphatase A</fullName>
    </alternativeName>
</protein>
<dbReference type="InterPro" id="IPR007686">
    <property type="entry name" value="YutG/PgpA"/>
</dbReference>
<comment type="catalytic activity">
    <reaction evidence="1">
        <text>a 1,2-diacyl-sn-glycero-3-phospho-(1'-sn-glycero-3'-phosphate) + H2O = a 1,2-diacyl-sn-glycero-3-phospho-(1'-sn-glycerol) + phosphate</text>
        <dbReference type="Rhea" id="RHEA:33751"/>
        <dbReference type="ChEBI" id="CHEBI:15377"/>
        <dbReference type="ChEBI" id="CHEBI:43474"/>
        <dbReference type="ChEBI" id="CHEBI:60110"/>
        <dbReference type="ChEBI" id="CHEBI:64716"/>
        <dbReference type="EC" id="3.1.3.27"/>
    </reaction>
</comment>
<comment type="function">
    <text evidence="1">Lipid phosphatase which dephosphorylates phosphatidylglycerophosphate (PGP) to phosphatidylglycerol (PG).</text>
</comment>
<keyword evidence="2" id="KW-1133">Transmembrane helix</keyword>
<dbReference type="EC" id="3.1.3.27" evidence="1"/>
<organism evidence="4 5">
    <name type="scientific">Alloalcanivorax balearicus MACL04</name>
    <dbReference type="NCBI Taxonomy" id="1177182"/>
    <lineage>
        <taxon>Bacteria</taxon>
        <taxon>Pseudomonadati</taxon>
        <taxon>Pseudomonadota</taxon>
        <taxon>Gammaproteobacteria</taxon>
        <taxon>Oceanospirillales</taxon>
        <taxon>Alcanivoracaceae</taxon>
        <taxon>Alloalcanivorax</taxon>
    </lineage>
</organism>
<dbReference type="RefSeq" id="WP_262460105.1">
    <property type="nucleotide sequence ID" value="NZ_ARXS01000007.1"/>
</dbReference>
<reference evidence="4" key="1">
    <citation type="submission" date="2012-09" db="EMBL/GenBank/DDBJ databases">
        <title>Genome Sequence of alkane-degrading Bacterium Alcanivorax balearicus MACL04.</title>
        <authorList>
            <person name="Lai Q."/>
            <person name="Shao Z."/>
        </authorList>
    </citation>
    <scope>NUCLEOTIDE SEQUENCE</scope>
    <source>
        <strain evidence="4">MACL04</strain>
    </source>
</reference>
<proteinExistence type="predicted"/>
<keyword evidence="1" id="KW-0443">Lipid metabolism</keyword>
<dbReference type="Proteomes" id="UP001064106">
    <property type="component" value="Unassembled WGS sequence"/>
</dbReference>
<name>A0ABT2QXX1_9GAMM</name>
<dbReference type="SUPFAM" id="SSF101307">
    <property type="entry name" value="YutG-like"/>
    <property type="match status" value="1"/>
</dbReference>
<dbReference type="PANTHER" id="PTHR36305:SF1">
    <property type="entry name" value="PHOSPHATIDYLGLYCEROPHOSPHATASE A"/>
    <property type="match status" value="1"/>
</dbReference>
<keyword evidence="5" id="KW-1185">Reference proteome</keyword>
<feature type="transmembrane region" description="Helical" evidence="2">
    <location>
        <begin position="134"/>
        <end position="151"/>
    </location>
</feature>
<accession>A0ABT2QXX1</accession>
<keyword evidence="1" id="KW-0442">Lipid degradation</keyword>
<feature type="transmembrane region" description="Helical" evidence="2">
    <location>
        <begin position="20"/>
        <end position="38"/>
    </location>
</feature>
<evidence type="ECO:0000256" key="1">
    <source>
        <dbReference type="PIRNR" id="PIRNR006162"/>
    </source>
</evidence>
<comment type="subcellular location">
    <subcellularLocation>
        <location evidence="1">Cell inner membrane</location>
        <topology evidence="1">Multi-pass membrane protein</topology>
    </subcellularLocation>
</comment>
<dbReference type="EMBL" id="ARXS01000007">
    <property type="protein sequence ID" value="MCU5782357.1"/>
    <property type="molecule type" value="Genomic_DNA"/>
</dbReference>
<keyword evidence="1" id="KW-0460">Magnesium</keyword>
<comment type="caution">
    <text evidence="4">The sequence shown here is derived from an EMBL/GenBank/DDBJ whole genome shotgun (WGS) entry which is preliminary data.</text>
</comment>
<keyword evidence="1" id="KW-0595">Phospholipid degradation</keyword>
<evidence type="ECO:0000259" key="3">
    <source>
        <dbReference type="Pfam" id="PF04608"/>
    </source>
</evidence>
<keyword evidence="1" id="KW-0479">Metal-binding</keyword>
<feature type="domain" description="YutG/PgpA" evidence="3">
    <location>
        <begin position="9"/>
        <end position="147"/>
    </location>
</feature>
<dbReference type="PANTHER" id="PTHR36305">
    <property type="entry name" value="PHOSPHATIDYLGLYCEROPHOSPHATASE A"/>
    <property type="match status" value="1"/>
</dbReference>
<dbReference type="CDD" id="cd06971">
    <property type="entry name" value="PgpA"/>
    <property type="match status" value="1"/>
</dbReference>
<evidence type="ECO:0000256" key="2">
    <source>
        <dbReference type="SAM" id="Phobius"/>
    </source>
</evidence>
<keyword evidence="1" id="KW-1003">Cell membrane</keyword>
<keyword evidence="1" id="KW-1208">Phospholipid metabolism</keyword>
<evidence type="ECO:0000313" key="5">
    <source>
        <dbReference type="Proteomes" id="UP001064106"/>
    </source>
</evidence>
<dbReference type="PIRSF" id="PIRSF006162">
    <property type="entry name" value="PgpA"/>
    <property type="match status" value="1"/>
</dbReference>